<dbReference type="Pfam" id="PF00147">
    <property type="entry name" value="Fibrinogen_C"/>
    <property type="match status" value="1"/>
</dbReference>
<protein>
    <recommendedName>
        <fullName evidence="1">Fibrinogen C-terminal domain-containing protein</fullName>
    </recommendedName>
</protein>
<sequence length="173" mass="19820">METDGGGWTVFQKRFNGSVDFYRNFSEYENGFGFVDGEHWLGLKYLRDMASLGSYQLRLDILRSTGSKAFDVYDNFSLGPGPNYLLYIGSRLRFSGCQSILGSADGQSFSTYDHDYDRWNDNCAVRFHGAWWYNMCFHLNPNGLYTPGKFDLYAMAYDDSVGLNATTLMIKRI</sequence>
<comment type="caution">
    <text evidence="2">The sequence shown here is derived from an EMBL/GenBank/DDBJ whole genome shotgun (WGS) entry which is preliminary data.</text>
</comment>
<organism evidence="2 3">
    <name type="scientific">Dreissena polymorpha</name>
    <name type="common">Zebra mussel</name>
    <name type="synonym">Mytilus polymorpha</name>
    <dbReference type="NCBI Taxonomy" id="45954"/>
    <lineage>
        <taxon>Eukaryota</taxon>
        <taxon>Metazoa</taxon>
        <taxon>Spiralia</taxon>
        <taxon>Lophotrochozoa</taxon>
        <taxon>Mollusca</taxon>
        <taxon>Bivalvia</taxon>
        <taxon>Autobranchia</taxon>
        <taxon>Heteroconchia</taxon>
        <taxon>Euheterodonta</taxon>
        <taxon>Imparidentia</taxon>
        <taxon>Neoheterodontei</taxon>
        <taxon>Myida</taxon>
        <taxon>Dreissenoidea</taxon>
        <taxon>Dreissenidae</taxon>
        <taxon>Dreissena</taxon>
    </lineage>
</organism>
<dbReference type="InterPro" id="IPR002181">
    <property type="entry name" value="Fibrinogen_a/b/g_C_dom"/>
</dbReference>
<dbReference type="EMBL" id="JAIWYP010000009">
    <property type="protein sequence ID" value="KAH3777367.1"/>
    <property type="molecule type" value="Genomic_DNA"/>
</dbReference>
<feature type="domain" description="Fibrinogen C-terminal" evidence="1">
    <location>
        <begin position="1"/>
        <end position="173"/>
    </location>
</feature>
<dbReference type="PROSITE" id="PS51406">
    <property type="entry name" value="FIBRINOGEN_C_2"/>
    <property type="match status" value="1"/>
</dbReference>
<name>A0A9D4ILS8_DREPO</name>
<dbReference type="Gene3D" id="4.10.530.10">
    <property type="entry name" value="Gamma-fibrinogen Carboxyl Terminal Fragment, domain 2"/>
    <property type="match status" value="1"/>
</dbReference>
<evidence type="ECO:0000259" key="1">
    <source>
        <dbReference type="PROSITE" id="PS51406"/>
    </source>
</evidence>
<reference evidence="2" key="1">
    <citation type="journal article" date="2019" name="bioRxiv">
        <title>The Genome of the Zebra Mussel, Dreissena polymorpha: A Resource for Invasive Species Research.</title>
        <authorList>
            <person name="McCartney M.A."/>
            <person name="Auch B."/>
            <person name="Kono T."/>
            <person name="Mallez S."/>
            <person name="Zhang Y."/>
            <person name="Obille A."/>
            <person name="Becker A."/>
            <person name="Abrahante J.E."/>
            <person name="Garbe J."/>
            <person name="Badalamenti J.P."/>
            <person name="Herman A."/>
            <person name="Mangelson H."/>
            <person name="Liachko I."/>
            <person name="Sullivan S."/>
            <person name="Sone E.D."/>
            <person name="Koren S."/>
            <person name="Silverstein K.A.T."/>
            <person name="Beckman K.B."/>
            <person name="Gohl D.M."/>
        </authorList>
    </citation>
    <scope>NUCLEOTIDE SEQUENCE</scope>
    <source>
        <strain evidence="2">Duluth1</strain>
        <tissue evidence="2">Whole animal</tissue>
    </source>
</reference>
<accession>A0A9D4ILS8</accession>
<dbReference type="InterPro" id="IPR014716">
    <property type="entry name" value="Fibrinogen_a/b/g_C_1"/>
</dbReference>
<dbReference type="InterPro" id="IPR050373">
    <property type="entry name" value="Fibrinogen_C-term_domain"/>
</dbReference>
<dbReference type="SMART" id="SM00186">
    <property type="entry name" value="FBG"/>
    <property type="match status" value="1"/>
</dbReference>
<proteinExistence type="predicted"/>
<dbReference type="PANTHER" id="PTHR19143:SF444">
    <property type="entry name" value="PROTEIN SCABROUS"/>
    <property type="match status" value="1"/>
</dbReference>
<reference evidence="2" key="2">
    <citation type="submission" date="2020-11" db="EMBL/GenBank/DDBJ databases">
        <authorList>
            <person name="McCartney M.A."/>
            <person name="Auch B."/>
            <person name="Kono T."/>
            <person name="Mallez S."/>
            <person name="Becker A."/>
            <person name="Gohl D.M."/>
            <person name="Silverstein K.A.T."/>
            <person name="Koren S."/>
            <person name="Bechman K.B."/>
            <person name="Herman A."/>
            <person name="Abrahante J.E."/>
            <person name="Garbe J."/>
        </authorList>
    </citation>
    <scope>NUCLEOTIDE SEQUENCE</scope>
    <source>
        <strain evidence="2">Duluth1</strain>
        <tissue evidence="2">Whole animal</tissue>
    </source>
</reference>
<dbReference type="AlphaFoldDB" id="A0A9D4ILS8"/>
<evidence type="ECO:0000313" key="2">
    <source>
        <dbReference type="EMBL" id="KAH3777367.1"/>
    </source>
</evidence>
<dbReference type="GO" id="GO:0005615">
    <property type="term" value="C:extracellular space"/>
    <property type="evidence" value="ECO:0007669"/>
    <property type="project" value="TreeGrafter"/>
</dbReference>
<gene>
    <name evidence="2" type="ORF">DPMN_178808</name>
</gene>
<dbReference type="Proteomes" id="UP000828390">
    <property type="component" value="Unassembled WGS sequence"/>
</dbReference>
<dbReference type="PANTHER" id="PTHR19143">
    <property type="entry name" value="FIBRINOGEN/TENASCIN/ANGIOPOEITIN"/>
    <property type="match status" value="1"/>
</dbReference>
<evidence type="ECO:0000313" key="3">
    <source>
        <dbReference type="Proteomes" id="UP000828390"/>
    </source>
</evidence>
<keyword evidence="3" id="KW-1185">Reference proteome</keyword>
<dbReference type="InterPro" id="IPR036056">
    <property type="entry name" value="Fibrinogen-like_C"/>
</dbReference>
<dbReference type="SUPFAM" id="SSF56496">
    <property type="entry name" value="Fibrinogen C-terminal domain-like"/>
    <property type="match status" value="1"/>
</dbReference>
<dbReference type="Gene3D" id="3.90.215.10">
    <property type="entry name" value="Gamma Fibrinogen, chain A, domain 1"/>
    <property type="match status" value="1"/>
</dbReference>